<dbReference type="SUPFAM" id="SSF52833">
    <property type="entry name" value="Thioredoxin-like"/>
    <property type="match status" value="1"/>
</dbReference>
<evidence type="ECO:0000313" key="4">
    <source>
        <dbReference type="Proteomes" id="UP000070344"/>
    </source>
</evidence>
<feature type="domain" description="Thioredoxin" evidence="2">
    <location>
        <begin position="33"/>
        <end position="171"/>
    </location>
</feature>
<evidence type="ECO:0000313" key="3">
    <source>
        <dbReference type="EMBL" id="KXB01023.1"/>
    </source>
</evidence>
<evidence type="ECO:0000259" key="2">
    <source>
        <dbReference type="PROSITE" id="PS51352"/>
    </source>
</evidence>
<dbReference type="InterPro" id="IPR044060">
    <property type="entry name" value="Bacterial_rp_domain"/>
</dbReference>
<dbReference type="PANTHER" id="PTHR42852:SF13">
    <property type="entry name" value="PROTEIN DIPZ"/>
    <property type="match status" value="1"/>
</dbReference>
<dbReference type="InterPro" id="IPR050553">
    <property type="entry name" value="Thioredoxin_ResA/DsbE_sf"/>
</dbReference>
<dbReference type="GO" id="GO:0016491">
    <property type="term" value="F:oxidoreductase activity"/>
    <property type="evidence" value="ECO:0007669"/>
    <property type="project" value="InterPro"/>
</dbReference>
<dbReference type="Pfam" id="PF00578">
    <property type="entry name" value="AhpC-TSA"/>
    <property type="match status" value="1"/>
</dbReference>
<dbReference type="InterPro" id="IPR017937">
    <property type="entry name" value="Thioredoxin_CS"/>
</dbReference>
<dbReference type="CDD" id="cd02966">
    <property type="entry name" value="TlpA_like_family"/>
    <property type="match status" value="1"/>
</dbReference>
<dbReference type="InterPro" id="IPR013766">
    <property type="entry name" value="Thioredoxin_domain"/>
</dbReference>
<dbReference type="GO" id="GO:0016209">
    <property type="term" value="F:antioxidant activity"/>
    <property type="evidence" value="ECO:0007669"/>
    <property type="project" value="InterPro"/>
</dbReference>
<organism evidence="3 4">
    <name type="scientific">candidate division MSBL1 archaeon SCGC-AAA259O05</name>
    <dbReference type="NCBI Taxonomy" id="1698271"/>
    <lineage>
        <taxon>Archaea</taxon>
        <taxon>Methanobacteriati</taxon>
        <taxon>Methanobacteriota</taxon>
        <taxon>candidate division MSBL1</taxon>
    </lineage>
</organism>
<dbReference type="InterPro" id="IPR036249">
    <property type="entry name" value="Thioredoxin-like_sf"/>
</dbReference>
<keyword evidence="1" id="KW-0472">Membrane</keyword>
<keyword evidence="1" id="KW-1133">Transmembrane helix</keyword>
<comment type="caution">
    <text evidence="3">The sequence shown here is derived from an EMBL/GenBank/DDBJ whole genome shotgun (WGS) entry which is preliminary data.</text>
</comment>
<gene>
    <name evidence="3" type="ORF">AKJ41_02985</name>
</gene>
<proteinExistence type="predicted"/>
<dbReference type="AlphaFoldDB" id="A0A133V3L5"/>
<dbReference type="Pfam" id="PF18998">
    <property type="entry name" value="Flg_new_2"/>
    <property type="match status" value="1"/>
</dbReference>
<dbReference type="InterPro" id="IPR000866">
    <property type="entry name" value="AhpC/TSA"/>
</dbReference>
<name>A0A133V3L5_9EURY</name>
<dbReference type="PROSITE" id="PS00194">
    <property type="entry name" value="THIOREDOXIN_1"/>
    <property type="match status" value="1"/>
</dbReference>
<sequence>MRRLAILVVVLLAVSTVATLGTSTATAQGENKAQAGELAPSFSVDTLKNRTVTLSDYQGKVLVLEFFASWCPHCKDQASELRMVRENFSSENVGLLSIESSPGVPIENARNFKSEYGGDWPFAKAPSVASDYGVEGYPTVFIVSPDGYIDFRSSGAVPANVLNSIVVDILKPTAPSENRPENRPENQAEITNVIIDVGISPENAGGIVGTSLEIKKNGAPLFTYRVKSNPGYEFENWSGKAVPENQRSSRTLKIVPGPGTKVTANFAPLENEQAGNMPGGETPSGPFGAFGLASFVLGAVVAGCLGVLGGYLAWGRKRTGSEES</sequence>
<dbReference type="PROSITE" id="PS51352">
    <property type="entry name" value="THIOREDOXIN_2"/>
    <property type="match status" value="1"/>
</dbReference>
<dbReference type="PANTHER" id="PTHR42852">
    <property type="entry name" value="THIOL:DISULFIDE INTERCHANGE PROTEIN DSBE"/>
    <property type="match status" value="1"/>
</dbReference>
<dbReference type="Gene3D" id="3.40.30.10">
    <property type="entry name" value="Glutaredoxin"/>
    <property type="match status" value="1"/>
</dbReference>
<keyword evidence="4" id="KW-1185">Reference proteome</keyword>
<evidence type="ECO:0000256" key="1">
    <source>
        <dbReference type="SAM" id="Phobius"/>
    </source>
</evidence>
<accession>A0A133V3L5</accession>
<feature type="transmembrane region" description="Helical" evidence="1">
    <location>
        <begin position="287"/>
        <end position="314"/>
    </location>
</feature>
<reference evidence="3 4" key="1">
    <citation type="journal article" date="2016" name="Sci. Rep.">
        <title>Metabolic traits of an uncultured archaeal lineage -MSBL1- from brine pools of the Red Sea.</title>
        <authorList>
            <person name="Mwirichia R."/>
            <person name="Alam I."/>
            <person name="Rashid M."/>
            <person name="Vinu M."/>
            <person name="Ba-Alawi W."/>
            <person name="Anthony Kamau A."/>
            <person name="Kamanda Ngugi D."/>
            <person name="Goker M."/>
            <person name="Klenk H.P."/>
            <person name="Bajic V."/>
            <person name="Stingl U."/>
        </authorList>
    </citation>
    <scope>NUCLEOTIDE SEQUENCE [LARGE SCALE GENOMIC DNA]</scope>
    <source>
        <strain evidence="3">SCGC-AAA259O05</strain>
    </source>
</reference>
<keyword evidence="1" id="KW-0812">Transmembrane</keyword>
<dbReference type="EMBL" id="LHXV01000030">
    <property type="protein sequence ID" value="KXB01023.1"/>
    <property type="molecule type" value="Genomic_DNA"/>
</dbReference>
<protein>
    <recommendedName>
        <fullName evidence="2">Thioredoxin domain-containing protein</fullName>
    </recommendedName>
</protein>
<dbReference type="Proteomes" id="UP000070344">
    <property type="component" value="Unassembled WGS sequence"/>
</dbReference>